<proteinExistence type="predicted"/>
<comment type="caution">
    <text evidence="1">The sequence shown here is derived from an EMBL/GenBank/DDBJ whole genome shotgun (WGS) entry which is preliminary data.</text>
</comment>
<dbReference type="Proteomes" id="UP001234297">
    <property type="component" value="Chromosome 3"/>
</dbReference>
<dbReference type="EMBL" id="CM056811">
    <property type="protein sequence ID" value="KAJ8636839.1"/>
    <property type="molecule type" value="Genomic_DNA"/>
</dbReference>
<keyword evidence="2" id="KW-1185">Reference proteome</keyword>
<evidence type="ECO:0000313" key="1">
    <source>
        <dbReference type="EMBL" id="KAJ8636839.1"/>
    </source>
</evidence>
<accession>A0ACC2LUZ3</accession>
<sequence length="283" mass="31962">MDIVKQTAVSYLITPVVENIMPYLPNFWSGRKELEKLKRLPRENKRMIDRCIREIARERRSLQNQDKKLILEMKKSAKKGQMRAIKVMAKDLIRKRHQMKRSYALKSQLHGVALQIQTMKSTQAIGKPIKGVTKAMGPMNRQMNLSTLQKRMQELERQNERMEMASEVIGDAIDDSLEGDEEDDETEEVTEELVNQVLDEIGIKANDQVLVDAKTYGCPGAKASFILKTKFYVQLAKAPSSAVAKPAAAPKVAQPETAVSEGGLDEDIKARLDNLEGYSFLIT</sequence>
<protein>
    <submittedName>
        <fullName evidence="1">Uncharacterized protein</fullName>
    </submittedName>
</protein>
<organism evidence="1 2">
    <name type="scientific">Persea americana</name>
    <name type="common">Avocado</name>
    <dbReference type="NCBI Taxonomy" id="3435"/>
    <lineage>
        <taxon>Eukaryota</taxon>
        <taxon>Viridiplantae</taxon>
        <taxon>Streptophyta</taxon>
        <taxon>Embryophyta</taxon>
        <taxon>Tracheophyta</taxon>
        <taxon>Spermatophyta</taxon>
        <taxon>Magnoliopsida</taxon>
        <taxon>Magnoliidae</taxon>
        <taxon>Laurales</taxon>
        <taxon>Lauraceae</taxon>
        <taxon>Persea</taxon>
    </lineage>
</organism>
<evidence type="ECO:0000313" key="2">
    <source>
        <dbReference type="Proteomes" id="UP001234297"/>
    </source>
</evidence>
<name>A0ACC2LUZ3_PERAE</name>
<reference evidence="1 2" key="1">
    <citation type="journal article" date="2022" name="Hortic Res">
        <title>A haplotype resolved chromosomal level avocado genome allows analysis of novel avocado genes.</title>
        <authorList>
            <person name="Nath O."/>
            <person name="Fletcher S.J."/>
            <person name="Hayward A."/>
            <person name="Shaw L.M."/>
            <person name="Masouleh A.K."/>
            <person name="Furtado A."/>
            <person name="Henry R.J."/>
            <person name="Mitter N."/>
        </authorList>
    </citation>
    <scope>NUCLEOTIDE SEQUENCE [LARGE SCALE GENOMIC DNA]</scope>
    <source>
        <strain evidence="2">cv. Hass</strain>
    </source>
</reference>
<gene>
    <name evidence="1" type="ORF">MRB53_011106</name>
</gene>